<dbReference type="GO" id="GO:0052927">
    <property type="term" value="F:CC tRNA cytidylyltransferase activity"/>
    <property type="evidence" value="ECO:0007669"/>
    <property type="project" value="TreeGrafter"/>
</dbReference>
<dbReference type="eggNOG" id="KOG2159">
    <property type="taxonomic scope" value="Eukaryota"/>
</dbReference>
<organism evidence="7">
    <name type="scientific">Chlorella variabilis</name>
    <name type="common">Green alga</name>
    <dbReference type="NCBI Taxonomy" id="554065"/>
    <lineage>
        <taxon>Eukaryota</taxon>
        <taxon>Viridiplantae</taxon>
        <taxon>Chlorophyta</taxon>
        <taxon>core chlorophytes</taxon>
        <taxon>Trebouxiophyceae</taxon>
        <taxon>Chlorellales</taxon>
        <taxon>Chlorellaceae</taxon>
        <taxon>Chlorella clade</taxon>
        <taxon>Chlorella</taxon>
    </lineage>
</organism>
<evidence type="ECO:0000313" key="6">
    <source>
        <dbReference type="EMBL" id="EFN53191.1"/>
    </source>
</evidence>
<evidence type="ECO:0000313" key="7">
    <source>
        <dbReference type="Proteomes" id="UP000008141"/>
    </source>
</evidence>
<dbReference type="GO" id="GO:0005739">
    <property type="term" value="C:mitochondrion"/>
    <property type="evidence" value="ECO:0007669"/>
    <property type="project" value="UniProtKB-ARBA"/>
</dbReference>
<dbReference type="KEGG" id="cvr:CHLNCDRAFT_137010"/>
<reference evidence="6 7" key="1">
    <citation type="journal article" date="2010" name="Plant Cell">
        <title>The Chlorella variabilis NC64A genome reveals adaptation to photosymbiosis, coevolution with viruses, and cryptic sex.</title>
        <authorList>
            <person name="Blanc G."/>
            <person name="Duncan G."/>
            <person name="Agarkova I."/>
            <person name="Borodovsky M."/>
            <person name="Gurnon J."/>
            <person name="Kuo A."/>
            <person name="Lindquist E."/>
            <person name="Lucas S."/>
            <person name="Pangilinan J."/>
            <person name="Polle J."/>
            <person name="Salamov A."/>
            <person name="Terry A."/>
            <person name="Yamada T."/>
            <person name="Dunigan D.D."/>
            <person name="Grigoriev I.V."/>
            <person name="Claverie J.M."/>
            <person name="Van Etten J.L."/>
        </authorList>
    </citation>
    <scope>NUCLEOTIDE SEQUENCE [LARGE SCALE GENOMIC DNA]</scope>
    <source>
        <strain evidence="6 7">NC64A</strain>
    </source>
</reference>
<evidence type="ECO:0000256" key="4">
    <source>
        <dbReference type="RuleBase" id="RU003953"/>
    </source>
</evidence>
<dbReference type="RefSeq" id="XP_005845293.1">
    <property type="nucleotide sequence ID" value="XM_005845231.1"/>
</dbReference>
<sequence>MRLGVSLVKPRLSCLHRAAVRVFGSDGSEARASVQPLQGPSSAPPAAAAGAAAASAAAANGSGVPAGEAPHVYRKGARAVFEMPVIKDSIELTEEEAALFKELLDATKQAGLGTTLRCAGGWVRDKLMGRTSQDIDIALDNLLGREFADRINEHLKAHGEETRHVAVIMSNPEQSKHLETARMKVRGLWIDLVNLRSEEYAHHSRIPTMAFGTPEEDAHRRDFTINSLFYNINTGLIEDFTSQGLPDLRAGIIRTPMSPKETFMDDPLRVLRAVRFASRFGFELEEGLLEAAADDEALPFGVGVHLVTDLCCG</sequence>
<proteinExistence type="inferred from homology"/>
<dbReference type="SUPFAM" id="SSF81301">
    <property type="entry name" value="Nucleotidyltransferase"/>
    <property type="match status" value="1"/>
</dbReference>
<feature type="domain" description="Poly A polymerase head" evidence="5">
    <location>
        <begin position="117"/>
        <end position="254"/>
    </location>
</feature>
<dbReference type="Pfam" id="PF01743">
    <property type="entry name" value="PolyA_pol"/>
    <property type="match status" value="1"/>
</dbReference>
<dbReference type="CDD" id="cd05398">
    <property type="entry name" value="NT_ClassII-CCAase"/>
    <property type="match status" value="1"/>
</dbReference>
<dbReference type="GO" id="GO:0001680">
    <property type="term" value="P:tRNA 3'-terminal CCA addition"/>
    <property type="evidence" value="ECO:0007669"/>
    <property type="project" value="UniProtKB-ARBA"/>
</dbReference>
<dbReference type="Proteomes" id="UP000008141">
    <property type="component" value="Unassembled WGS sequence"/>
</dbReference>
<evidence type="ECO:0000256" key="3">
    <source>
        <dbReference type="ARBA" id="ARBA00022884"/>
    </source>
</evidence>
<dbReference type="InParanoid" id="E1ZLT2"/>
<dbReference type="Gene3D" id="3.30.460.10">
    <property type="entry name" value="Beta Polymerase, domain 2"/>
    <property type="match status" value="1"/>
</dbReference>
<dbReference type="SUPFAM" id="SSF81891">
    <property type="entry name" value="Poly A polymerase C-terminal region-like"/>
    <property type="match status" value="1"/>
</dbReference>
<evidence type="ECO:0000256" key="2">
    <source>
        <dbReference type="ARBA" id="ARBA00022679"/>
    </source>
</evidence>
<keyword evidence="3 4" id="KW-0694">RNA-binding</keyword>
<dbReference type="EMBL" id="GL433852">
    <property type="protein sequence ID" value="EFN53191.1"/>
    <property type="molecule type" value="Genomic_DNA"/>
</dbReference>
<dbReference type="PANTHER" id="PTHR13734:SF5">
    <property type="entry name" value="CCA TRNA NUCLEOTIDYLTRANSFERASE, MITOCHONDRIAL"/>
    <property type="match status" value="1"/>
</dbReference>
<dbReference type="InterPro" id="IPR043519">
    <property type="entry name" value="NT_sf"/>
</dbReference>
<dbReference type="InterPro" id="IPR002646">
    <property type="entry name" value="PolA_pol_head_dom"/>
</dbReference>
<dbReference type="STRING" id="554065.E1ZLT2"/>
<accession>E1ZLT2</accession>
<evidence type="ECO:0000259" key="5">
    <source>
        <dbReference type="Pfam" id="PF01743"/>
    </source>
</evidence>
<comment type="similarity">
    <text evidence="1 4">Belongs to the tRNA nucleotidyltransferase/poly(A) polymerase family.</text>
</comment>
<dbReference type="Gene3D" id="1.10.3090.10">
    <property type="entry name" value="cca-adding enzyme, domain 2"/>
    <property type="match status" value="1"/>
</dbReference>
<keyword evidence="7" id="KW-1185">Reference proteome</keyword>
<keyword evidence="2 4" id="KW-0808">Transferase</keyword>
<protein>
    <recommendedName>
        <fullName evidence="5">Poly A polymerase head domain-containing protein</fullName>
    </recommendedName>
</protein>
<dbReference type="PANTHER" id="PTHR13734">
    <property type="entry name" value="TRNA-NUCLEOTIDYLTRANSFERASE"/>
    <property type="match status" value="1"/>
</dbReference>
<dbReference type="OMA" id="KMLKGCC"/>
<dbReference type="GO" id="GO:0003723">
    <property type="term" value="F:RNA binding"/>
    <property type="evidence" value="ECO:0007669"/>
    <property type="project" value="UniProtKB-KW"/>
</dbReference>
<gene>
    <name evidence="6" type="ORF">CHLNCDRAFT_137010</name>
</gene>
<dbReference type="GO" id="GO:0052929">
    <property type="term" value="F:ATP:3'-cytidine-cytidine-tRNA adenylyltransferase activity"/>
    <property type="evidence" value="ECO:0007669"/>
    <property type="project" value="TreeGrafter"/>
</dbReference>
<dbReference type="FunFam" id="3.30.460.10:FF:000019">
    <property type="entry name" value="tRNA nucleotidyltransferase cca2"/>
    <property type="match status" value="1"/>
</dbReference>
<dbReference type="OrthoDB" id="445712at2759"/>
<dbReference type="GeneID" id="17352735"/>
<name>E1ZLT2_CHLVA</name>
<evidence type="ECO:0000256" key="1">
    <source>
        <dbReference type="ARBA" id="ARBA00007265"/>
    </source>
</evidence>
<dbReference type="AlphaFoldDB" id="E1ZLT2"/>